<evidence type="ECO:0000313" key="11">
    <source>
        <dbReference type="EMBL" id="XDV69993.1"/>
    </source>
</evidence>
<reference evidence="11" key="1">
    <citation type="submission" date="2024-07" db="EMBL/GenBank/DDBJ databases">
        <authorList>
            <person name="Li J."/>
            <person name="Wei H."/>
            <person name="Ma J."/>
        </authorList>
    </citation>
    <scope>NUCLEOTIDE SEQUENCE</scope>
    <source>
        <strain evidence="11">AMU7</strain>
    </source>
</reference>
<evidence type="ECO:0000256" key="7">
    <source>
        <dbReference type="ARBA" id="ARBA00022827"/>
    </source>
</evidence>
<evidence type="ECO:0000256" key="1">
    <source>
        <dbReference type="ARBA" id="ARBA00001946"/>
    </source>
</evidence>
<sequence length="290" mass="31079">MPHADWSSFSFDGIGTRWEISTPEALAPAVRHQLLETVGDYDATYSRFRPDSLVSGLSREPGRITLPGHAVALHEVYAALYRLSGGAMTPLIGSSLERLGYDPGYTLAPSGDPLAPPRWEDVLEWTDTALTVTEAVVLDIGAAGKGQLVDLLGGILQSTGHSEFLVDGSGDMLHAGTHPVMVALEHPYNPGQAIGTVELHNSALCASASNRRAWGDGLHHVLDGTTGRPIHTMVATWTMAASALVADALATALFMLEPAQLQEEFYFSWLRVSSSGAATFSHRFEGRLFT</sequence>
<dbReference type="GO" id="GO:0046872">
    <property type="term" value="F:metal ion binding"/>
    <property type="evidence" value="ECO:0007669"/>
    <property type="project" value="UniProtKB-KW"/>
</dbReference>
<keyword evidence="7" id="KW-0274">FAD</keyword>
<evidence type="ECO:0000256" key="8">
    <source>
        <dbReference type="ARBA" id="ARBA00022842"/>
    </source>
</evidence>
<evidence type="ECO:0000256" key="10">
    <source>
        <dbReference type="ARBA" id="ARBA00048540"/>
    </source>
</evidence>
<dbReference type="RefSeq" id="WP_369744661.1">
    <property type="nucleotide sequence ID" value="NZ_CP165735.1"/>
</dbReference>
<name>A0AB39YJ39_9MICC</name>
<dbReference type="GO" id="GO:0016740">
    <property type="term" value="F:transferase activity"/>
    <property type="evidence" value="ECO:0007669"/>
    <property type="project" value="UniProtKB-KW"/>
</dbReference>
<protein>
    <recommendedName>
        <fullName evidence="3">FAD:protein FMN transferase</fullName>
        <ecNumber evidence="2">2.7.1.180</ecNumber>
    </recommendedName>
    <alternativeName>
        <fullName evidence="9">Flavin transferase</fullName>
    </alternativeName>
</protein>
<proteinExistence type="predicted"/>
<dbReference type="PANTHER" id="PTHR30040">
    <property type="entry name" value="THIAMINE BIOSYNTHESIS LIPOPROTEIN APBE"/>
    <property type="match status" value="1"/>
</dbReference>
<dbReference type="SUPFAM" id="SSF143631">
    <property type="entry name" value="ApbE-like"/>
    <property type="match status" value="1"/>
</dbReference>
<evidence type="ECO:0000256" key="6">
    <source>
        <dbReference type="ARBA" id="ARBA00022723"/>
    </source>
</evidence>
<evidence type="ECO:0000256" key="9">
    <source>
        <dbReference type="ARBA" id="ARBA00031306"/>
    </source>
</evidence>
<dbReference type="Gene3D" id="3.10.520.10">
    <property type="entry name" value="ApbE-like domains"/>
    <property type="match status" value="1"/>
</dbReference>
<evidence type="ECO:0000256" key="4">
    <source>
        <dbReference type="ARBA" id="ARBA00022630"/>
    </source>
</evidence>
<keyword evidence="5 11" id="KW-0808">Transferase</keyword>
<organism evidence="11">
    <name type="scientific">Paenarthrobacter sp. AMU7</name>
    <dbReference type="NCBI Taxonomy" id="3162492"/>
    <lineage>
        <taxon>Bacteria</taxon>
        <taxon>Bacillati</taxon>
        <taxon>Actinomycetota</taxon>
        <taxon>Actinomycetes</taxon>
        <taxon>Micrococcales</taxon>
        <taxon>Micrococcaceae</taxon>
        <taxon>Paenarthrobacter</taxon>
    </lineage>
</organism>
<dbReference type="AlphaFoldDB" id="A0AB39YJ39"/>
<accession>A0AB39YJ39</accession>
<dbReference type="PANTHER" id="PTHR30040:SF2">
    <property type="entry name" value="FAD:PROTEIN FMN TRANSFERASE"/>
    <property type="match status" value="1"/>
</dbReference>
<dbReference type="InterPro" id="IPR003374">
    <property type="entry name" value="ApbE-like_sf"/>
</dbReference>
<evidence type="ECO:0000256" key="3">
    <source>
        <dbReference type="ARBA" id="ARBA00016337"/>
    </source>
</evidence>
<gene>
    <name evidence="11" type="ORF">ABQM86_13535</name>
</gene>
<dbReference type="EC" id="2.7.1.180" evidence="2"/>
<keyword evidence="4" id="KW-0285">Flavoprotein</keyword>
<dbReference type="EMBL" id="CP165735">
    <property type="protein sequence ID" value="XDV69993.1"/>
    <property type="molecule type" value="Genomic_DNA"/>
</dbReference>
<dbReference type="InterPro" id="IPR024932">
    <property type="entry name" value="ApbE"/>
</dbReference>
<evidence type="ECO:0000256" key="2">
    <source>
        <dbReference type="ARBA" id="ARBA00011955"/>
    </source>
</evidence>
<comment type="cofactor">
    <cofactor evidence="1">
        <name>Mg(2+)</name>
        <dbReference type="ChEBI" id="CHEBI:18420"/>
    </cofactor>
</comment>
<dbReference type="Pfam" id="PF02424">
    <property type="entry name" value="ApbE"/>
    <property type="match status" value="1"/>
</dbReference>
<keyword evidence="6" id="KW-0479">Metal-binding</keyword>
<keyword evidence="8" id="KW-0460">Magnesium</keyword>
<evidence type="ECO:0000256" key="5">
    <source>
        <dbReference type="ARBA" id="ARBA00022679"/>
    </source>
</evidence>
<comment type="catalytic activity">
    <reaction evidence="10">
        <text>L-threonyl-[protein] + FAD = FMN-L-threonyl-[protein] + AMP + H(+)</text>
        <dbReference type="Rhea" id="RHEA:36847"/>
        <dbReference type="Rhea" id="RHEA-COMP:11060"/>
        <dbReference type="Rhea" id="RHEA-COMP:11061"/>
        <dbReference type="ChEBI" id="CHEBI:15378"/>
        <dbReference type="ChEBI" id="CHEBI:30013"/>
        <dbReference type="ChEBI" id="CHEBI:57692"/>
        <dbReference type="ChEBI" id="CHEBI:74257"/>
        <dbReference type="ChEBI" id="CHEBI:456215"/>
        <dbReference type="EC" id="2.7.1.180"/>
    </reaction>
</comment>